<proteinExistence type="predicted"/>
<evidence type="ECO:0000313" key="2">
    <source>
        <dbReference type="Proteomes" id="UP001162060"/>
    </source>
</evidence>
<sequence length="85" mass="9533">MKIARKIRVSTAVREIIANDAKMDRISEKALSATRWYSFGITVRQIRGLETATSLIVPDEFMRPVHHLQALIETDVVSSGQIHAS</sequence>
<name>A0AAV1UPT2_9STRA</name>
<gene>
    <name evidence="1" type="ORF">PM001_LOCUS21670</name>
</gene>
<comment type="caution">
    <text evidence="1">The sequence shown here is derived from an EMBL/GenBank/DDBJ whole genome shotgun (WGS) entry which is preliminary data.</text>
</comment>
<dbReference type="AlphaFoldDB" id="A0AAV1UPT2"/>
<evidence type="ECO:0000313" key="1">
    <source>
        <dbReference type="EMBL" id="CAK7936520.1"/>
    </source>
</evidence>
<dbReference type="Proteomes" id="UP001162060">
    <property type="component" value="Unassembled WGS sequence"/>
</dbReference>
<dbReference type="EMBL" id="CAKLBY020000224">
    <property type="protein sequence ID" value="CAK7936520.1"/>
    <property type="molecule type" value="Genomic_DNA"/>
</dbReference>
<protein>
    <submittedName>
        <fullName evidence="1">Uncharacterized protein</fullName>
    </submittedName>
</protein>
<accession>A0AAV1UPT2</accession>
<reference evidence="1" key="1">
    <citation type="submission" date="2024-01" db="EMBL/GenBank/DDBJ databases">
        <authorList>
            <person name="Webb A."/>
        </authorList>
    </citation>
    <scope>NUCLEOTIDE SEQUENCE</scope>
    <source>
        <strain evidence="1">Pm1</strain>
    </source>
</reference>
<organism evidence="1 2">
    <name type="scientific">Peronospora matthiolae</name>
    <dbReference type="NCBI Taxonomy" id="2874970"/>
    <lineage>
        <taxon>Eukaryota</taxon>
        <taxon>Sar</taxon>
        <taxon>Stramenopiles</taxon>
        <taxon>Oomycota</taxon>
        <taxon>Peronosporomycetes</taxon>
        <taxon>Peronosporales</taxon>
        <taxon>Peronosporaceae</taxon>
        <taxon>Peronospora</taxon>
    </lineage>
</organism>